<dbReference type="PANTHER" id="PTHR22916:SF3">
    <property type="entry name" value="UDP-GLCNAC:BETAGAL BETA-1,3-N-ACETYLGLUCOSAMINYLTRANSFERASE-LIKE PROTEIN 1"/>
    <property type="match status" value="1"/>
</dbReference>
<sequence length="68" mass="7982">MDSIKKISDNLKTKNIENNLYFSIIVPVYNTERYLRRCVDSLVNQTFNDIEIIIVDDYSSGNCYEIVK</sequence>
<dbReference type="SUPFAM" id="SSF53448">
    <property type="entry name" value="Nucleotide-diphospho-sugar transferases"/>
    <property type="match status" value="1"/>
</dbReference>
<dbReference type="InterPro" id="IPR001173">
    <property type="entry name" value="Glyco_trans_2-like"/>
</dbReference>
<comment type="caution">
    <text evidence="2">The sequence shown here is derived from an EMBL/GenBank/DDBJ whole genome shotgun (WGS) entry which is preliminary data.</text>
</comment>
<dbReference type="Pfam" id="PF00535">
    <property type="entry name" value="Glycos_transf_2"/>
    <property type="match status" value="1"/>
</dbReference>
<feature type="domain" description="Glycosyltransferase 2-like" evidence="1">
    <location>
        <begin position="23"/>
        <end position="68"/>
    </location>
</feature>
<dbReference type="Proteomes" id="UP000325116">
    <property type="component" value="Unassembled WGS sequence"/>
</dbReference>
<dbReference type="CDD" id="cd00761">
    <property type="entry name" value="Glyco_tranf_GTA_type"/>
    <property type="match status" value="1"/>
</dbReference>
<proteinExistence type="predicted"/>
<dbReference type="AlphaFoldDB" id="A0A5C8CHH9"/>
<reference evidence="2 3" key="1">
    <citation type="journal article" date="1992" name="Lakartidningen">
        <title>[Penicillin V and not amoxicillin is the first choice preparation in acute otitis].</title>
        <authorList>
            <person name="Kamme C."/>
            <person name="Lundgren K."/>
            <person name="Prellner K."/>
        </authorList>
    </citation>
    <scope>NUCLEOTIDE SEQUENCE [LARGE SCALE GENOMIC DNA]</scope>
    <source>
        <strain evidence="2 3">W1</strain>
    </source>
</reference>
<evidence type="ECO:0000259" key="1">
    <source>
        <dbReference type="Pfam" id="PF00535"/>
    </source>
</evidence>
<gene>
    <name evidence="2" type="ORF">EPJ80_06320</name>
</gene>
<dbReference type="EMBL" id="SAXT01000004">
    <property type="protein sequence ID" value="TXJ12396.1"/>
    <property type="molecule type" value="Genomic_DNA"/>
</dbReference>
<dbReference type="Gene3D" id="3.90.550.10">
    <property type="entry name" value="Spore Coat Polysaccharide Biosynthesis Protein SpsA, Chain A"/>
    <property type="match status" value="1"/>
</dbReference>
<dbReference type="PANTHER" id="PTHR22916">
    <property type="entry name" value="GLYCOSYLTRANSFERASE"/>
    <property type="match status" value="1"/>
</dbReference>
<dbReference type="InterPro" id="IPR029044">
    <property type="entry name" value="Nucleotide-diphossugar_trans"/>
</dbReference>
<protein>
    <submittedName>
        <fullName evidence="2">Glycosyltransferase family 2 protein</fullName>
    </submittedName>
</protein>
<name>A0A5C8CHH9_9SPIR</name>
<evidence type="ECO:0000313" key="3">
    <source>
        <dbReference type="Proteomes" id="UP000325116"/>
    </source>
</evidence>
<evidence type="ECO:0000313" key="2">
    <source>
        <dbReference type="EMBL" id="TXJ12396.1"/>
    </source>
</evidence>
<keyword evidence="2" id="KW-0808">Transferase</keyword>
<organism evidence="2 3">
    <name type="scientific">Brachyspira aalborgi</name>
    <dbReference type="NCBI Taxonomy" id="29522"/>
    <lineage>
        <taxon>Bacteria</taxon>
        <taxon>Pseudomonadati</taxon>
        <taxon>Spirochaetota</taxon>
        <taxon>Spirochaetia</taxon>
        <taxon>Brachyspirales</taxon>
        <taxon>Brachyspiraceae</taxon>
        <taxon>Brachyspira</taxon>
    </lineage>
</organism>
<accession>A0A5C8CHH9</accession>
<dbReference type="GO" id="GO:0016758">
    <property type="term" value="F:hexosyltransferase activity"/>
    <property type="evidence" value="ECO:0007669"/>
    <property type="project" value="UniProtKB-ARBA"/>
</dbReference>